<proteinExistence type="predicted"/>
<keyword evidence="3" id="KW-0812">Transmembrane</keyword>
<evidence type="ECO:0000256" key="3">
    <source>
        <dbReference type="SAM" id="Phobius"/>
    </source>
</evidence>
<accession>A0A3M7J6B8</accession>
<feature type="transmembrane region" description="Helical" evidence="3">
    <location>
        <begin position="711"/>
        <end position="728"/>
    </location>
</feature>
<gene>
    <name evidence="4" type="ORF">D0859_02620</name>
</gene>
<evidence type="ECO:0000313" key="4">
    <source>
        <dbReference type="EMBL" id="RMZ33260.1"/>
    </source>
</evidence>
<name>A0A3M7J6B8_HORWE</name>
<dbReference type="AlphaFoldDB" id="A0A3M7J6B8"/>
<evidence type="ECO:0000256" key="1">
    <source>
        <dbReference type="SAM" id="Coils"/>
    </source>
</evidence>
<dbReference type="Proteomes" id="UP000281677">
    <property type="component" value="Unassembled WGS sequence"/>
</dbReference>
<feature type="compositionally biased region" description="Polar residues" evidence="2">
    <location>
        <begin position="605"/>
        <end position="618"/>
    </location>
</feature>
<evidence type="ECO:0000313" key="5">
    <source>
        <dbReference type="Proteomes" id="UP000281677"/>
    </source>
</evidence>
<protein>
    <submittedName>
        <fullName evidence="4">Uncharacterized protein</fullName>
    </submittedName>
</protein>
<reference evidence="4 5" key="1">
    <citation type="journal article" date="2018" name="BMC Genomics">
        <title>Genomic evidence for intraspecific hybridization in a clonal and extremely halotolerant yeast.</title>
        <authorList>
            <person name="Gostincar C."/>
            <person name="Stajich J.E."/>
            <person name="Zupancic J."/>
            <person name="Zalar P."/>
            <person name="Gunde-Cimerman N."/>
        </authorList>
    </citation>
    <scope>NUCLEOTIDE SEQUENCE [LARGE SCALE GENOMIC DNA]</scope>
    <source>
        <strain evidence="4 5">EXF-120</strain>
    </source>
</reference>
<feature type="compositionally biased region" description="Low complexity" evidence="2">
    <location>
        <begin position="14"/>
        <end position="28"/>
    </location>
</feature>
<comment type="caution">
    <text evidence="4">The sequence shown here is derived from an EMBL/GenBank/DDBJ whole genome shotgun (WGS) entry which is preliminary data.</text>
</comment>
<organism evidence="4 5">
    <name type="scientific">Hortaea werneckii</name>
    <name type="common">Black yeast</name>
    <name type="synonym">Cladosporium werneckii</name>
    <dbReference type="NCBI Taxonomy" id="91943"/>
    <lineage>
        <taxon>Eukaryota</taxon>
        <taxon>Fungi</taxon>
        <taxon>Dikarya</taxon>
        <taxon>Ascomycota</taxon>
        <taxon>Pezizomycotina</taxon>
        <taxon>Dothideomycetes</taxon>
        <taxon>Dothideomycetidae</taxon>
        <taxon>Mycosphaerellales</taxon>
        <taxon>Teratosphaeriaceae</taxon>
        <taxon>Hortaea</taxon>
    </lineage>
</organism>
<keyword evidence="3" id="KW-0472">Membrane</keyword>
<feature type="region of interest" description="Disordered" evidence="2">
    <location>
        <begin position="585"/>
        <end position="618"/>
    </location>
</feature>
<dbReference type="OrthoDB" id="193467at2759"/>
<sequence length="753" mass="84188">MPKKRTLKLKQFQGSSSASASNTGASAGQDGGDSPTSSVNERLSQLRVADSLDANQRKRELAELVAQKSTLPPELRRVLGVPESAAPAPKPGQSSSARGADRMQRWRTPGPAAPKSWLGLRAEREPTLSVRGGGGRRKKAVKPITERNRPQEVMRFAKLIGSKLEKPKGLTHLTLKRLAQHWELVDEEDYSAFGEIPLRLRLQLICYLGVYGPPIDAVAFKALTQGSDPIDTLDLAGLAGHGRLTIRKLAHALEPKAHQASQETQGEILDSWDAEETLEDALNPSLDISRFAHLTHLSLSHPPPNVSWRELLSLSKHVPQLTHLSLAYWPRPTRTPHLSTATISSGSSPEVRAGGTHIYSGLDQDYSEAASLLRQLSNHLLCLQWLDLEGCAEWMPALALHSDASPLSQQSQRNDEEWGTRPSLITLFTDMWKNVNYINCSQGWLPASAEVTDMLTGYIDIDLRAGITKYLRAHGISTNPGTTDMYDVEKRRTGIWFEGEKKTRHAARRINTVRRAKACKPITFDFGWTQEATYHEMCLLRRAKKFRMLPKINIYKLVAGPHGSEILTNPTVKPNHQSLQTNMQNTTAMPRRAVSEQPRNRHHSLANSSPSTSHFSNALSRIPEPDEIVGSTEQDFMDAINDADEEDFDPSDIDEMSEGDLARSLFLVVENQTQELHKRTMEREDAEQAAKRLRKKAGSWKRQARKWKGRAQLLVLLLFMVMLFHFGYGEVLQRGWEYAKAAWETAREKGGLN</sequence>
<dbReference type="EMBL" id="QWIT01000049">
    <property type="protein sequence ID" value="RMZ33260.1"/>
    <property type="molecule type" value="Genomic_DNA"/>
</dbReference>
<evidence type="ECO:0000256" key="2">
    <source>
        <dbReference type="SAM" id="MobiDB-lite"/>
    </source>
</evidence>
<keyword evidence="3" id="KW-1133">Transmembrane helix</keyword>
<feature type="region of interest" description="Disordered" evidence="2">
    <location>
        <begin position="80"/>
        <end position="142"/>
    </location>
</feature>
<feature type="region of interest" description="Disordered" evidence="2">
    <location>
        <begin position="1"/>
        <end position="42"/>
    </location>
</feature>
<keyword evidence="1" id="KW-0175">Coiled coil</keyword>
<dbReference type="VEuPathDB" id="FungiDB:BTJ68_06781"/>
<feature type="coiled-coil region" evidence="1">
    <location>
        <begin position="669"/>
        <end position="703"/>
    </location>
</feature>